<dbReference type="EMBL" id="JAVRFD010000288">
    <property type="protein sequence ID" value="MDT0550606.1"/>
    <property type="molecule type" value="Genomic_DNA"/>
</dbReference>
<dbReference type="RefSeq" id="WP_311731104.1">
    <property type="nucleotide sequence ID" value="NZ_JAVRFD010000288.1"/>
</dbReference>
<dbReference type="SUPFAM" id="SSF103359">
    <property type="entry name" value="Suppressor of Fused, N-terminal domain"/>
    <property type="match status" value="1"/>
</dbReference>
<name>A0ABU2XXJ6_9ACTN</name>
<feature type="non-terminal residue" evidence="1">
    <location>
        <position position="1"/>
    </location>
</feature>
<dbReference type="InterPro" id="IPR037181">
    <property type="entry name" value="SUFU_N"/>
</dbReference>
<sequence>IMFGDDPALAAIDTGFGRLRFVQLVGVTDDTVTSAQALDNGVAGTLQILDKIAETNPLLITDINHPTSR</sequence>
<evidence type="ECO:0000313" key="2">
    <source>
        <dbReference type="Proteomes" id="UP001180754"/>
    </source>
</evidence>
<protein>
    <submittedName>
        <fullName evidence="1">Uncharacterized protein</fullName>
    </submittedName>
</protein>
<proteinExistence type="predicted"/>
<comment type="caution">
    <text evidence="1">The sequence shown here is derived from an EMBL/GenBank/DDBJ whole genome shotgun (WGS) entry which is preliminary data.</text>
</comment>
<keyword evidence="2" id="KW-1185">Reference proteome</keyword>
<reference evidence="1" key="1">
    <citation type="submission" date="2024-05" db="EMBL/GenBank/DDBJ databases">
        <title>30 novel species of actinomycetes from the DSMZ collection.</title>
        <authorList>
            <person name="Nouioui I."/>
        </authorList>
    </citation>
    <scope>NUCLEOTIDE SEQUENCE</scope>
    <source>
        <strain evidence="1">DSM 41529</strain>
    </source>
</reference>
<accession>A0ABU2XXJ6</accession>
<evidence type="ECO:0000313" key="1">
    <source>
        <dbReference type="EMBL" id="MDT0550606.1"/>
    </source>
</evidence>
<organism evidence="1 2">
    <name type="scientific">Streptomyces lonegramiae</name>
    <dbReference type="NCBI Taxonomy" id="3075524"/>
    <lineage>
        <taxon>Bacteria</taxon>
        <taxon>Bacillati</taxon>
        <taxon>Actinomycetota</taxon>
        <taxon>Actinomycetes</taxon>
        <taxon>Kitasatosporales</taxon>
        <taxon>Streptomycetaceae</taxon>
        <taxon>Streptomyces</taxon>
    </lineage>
</organism>
<gene>
    <name evidence="1" type="ORF">RND15_49475</name>
</gene>
<dbReference type="Proteomes" id="UP001180754">
    <property type="component" value="Unassembled WGS sequence"/>
</dbReference>